<proteinExistence type="predicted"/>
<feature type="region of interest" description="Disordered" evidence="1">
    <location>
        <begin position="1"/>
        <end position="431"/>
    </location>
</feature>
<sequence>MRVARRTAAGGPRPVAADVPGAGGTRRPVPSRERVGFGAAGLRPGDRALAAGPGLRGRGGTGARGDGCRLPGSAGSAQPAGCAEDGADRRARRSARARAFPAGSRGGRGATAPEHRTGLRRRRSGRPAVLHDGVRRRGQPRPKAGRHAPVRAGPCGARSDPGRRGRSRPPERDRAPGSEAGERAPYGRRGAQGERLRSGPAAGRRRRADRHRNRRRNAELHGSRAGTRSGRCGGPGGGRLLARGDPVRATHRPAAVPGGDGGGDGPPTPHPGPGTPVAAERPGAPRPRHRLPEVPPQGTAAPLRQRRRPGGRPQPLSPRRGGRGATGGTAGADGPTGSSAAGPVGGDRGRRPLHRRPDRLGGVDSFRPCGRSTGRGGRPGGHRASGGRRPPGHGPVAAEVVLVRGAGGTRAGEGPAGRPRVGRVRPRRRAG</sequence>
<feature type="compositionally biased region" description="Gly residues" evidence="1">
    <location>
        <begin position="405"/>
        <end position="415"/>
    </location>
</feature>
<protein>
    <submittedName>
        <fullName evidence="2">Uncharacterized protein</fullName>
    </submittedName>
</protein>
<feature type="compositionally biased region" description="Basic residues" evidence="1">
    <location>
        <begin position="420"/>
        <end position="431"/>
    </location>
</feature>
<dbReference type="EMBL" id="CP053452">
    <property type="protein sequence ID" value="QJW94910.1"/>
    <property type="molecule type" value="Genomic_DNA"/>
</dbReference>
<dbReference type="Proteomes" id="UP000503447">
    <property type="component" value="Chromosome"/>
</dbReference>
<organism evidence="2 3">
    <name type="scientific">Frigoriglobus tundricola</name>
    <dbReference type="NCBI Taxonomy" id="2774151"/>
    <lineage>
        <taxon>Bacteria</taxon>
        <taxon>Pseudomonadati</taxon>
        <taxon>Planctomycetota</taxon>
        <taxon>Planctomycetia</taxon>
        <taxon>Gemmatales</taxon>
        <taxon>Gemmataceae</taxon>
        <taxon>Frigoriglobus</taxon>
    </lineage>
</organism>
<reference evidence="3" key="1">
    <citation type="submission" date="2020-05" db="EMBL/GenBank/DDBJ databases">
        <title>Frigoriglobus tundricola gen. nov., sp. nov., a psychrotolerant cellulolytic planctomycete of the family Gemmataceae with two divergent copies of 16S rRNA gene.</title>
        <authorList>
            <person name="Kulichevskaya I.S."/>
            <person name="Ivanova A.A."/>
            <person name="Naumoff D.G."/>
            <person name="Beletsky A.V."/>
            <person name="Rijpstra W.I.C."/>
            <person name="Sinninghe Damste J.S."/>
            <person name="Mardanov A.V."/>
            <person name="Ravin N.V."/>
            <person name="Dedysh S.N."/>
        </authorList>
    </citation>
    <scope>NUCLEOTIDE SEQUENCE [LARGE SCALE GENOMIC DNA]</scope>
    <source>
        <strain evidence="3">PL17</strain>
    </source>
</reference>
<evidence type="ECO:0000256" key="1">
    <source>
        <dbReference type="SAM" id="MobiDB-lite"/>
    </source>
</evidence>
<keyword evidence="3" id="KW-1185">Reference proteome</keyword>
<feature type="compositionally biased region" description="Gly residues" evidence="1">
    <location>
        <begin position="54"/>
        <end position="65"/>
    </location>
</feature>
<feature type="compositionally biased region" description="Low complexity" evidence="1">
    <location>
        <begin position="332"/>
        <end position="342"/>
    </location>
</feature>
<feature type="compositionally biased region" description="Basic and acidic residues" evidence="1">
    <location>
        <begin position="160"/>
        <end position="182"/>
    </location>
</feature>
<evidence type="ECO:0000313" key="3">
    <source>
        <dbReference type="Proteomes" id="UP000503447"/>
    </source>
</evidence>
<accession>A0A6M5YNH2</accession>
<evidence type="ECO:0000313" key="2">
    <source>
        <dbReference type="EMBL" id="QJW94910.1"/>
    </source>
</evidence>
<dbReference type="AlphaFoldDB" id="A0A6M5YNH2"/>
<dbReference type="KEGG" id="ftj:FTUN_2436"/>
<feature type="compositionally biased region" description="Basic residues" evidence="1">
    <location>
        <begin position="134"/>
        <end position="149"/>
    </location>
</feature>
<gene>
    <name evidence="2" type="ORF">FTUN_2436</name>
</gene>
<feature type="compositionally biased region" description="Basic residues" evidence="1">
    <location>
        <begin position="203"/>
        <end position="215"/>
    </location>
</feature>
<name>A0A6M5YNH2_9BACT</name>